<proteinExistence type="predicted"/>
<evidence type="ECO:0000313" key="2">
    <source>
        <dbReference type="Proteomes" id="UP001278571"/>
    </source>
</evidence>
<reference evidence="1 2" key="1">
    <citation type="submission" date="2023-10" db="EMBL/GenBank/DDBJ databases">
        <authorList>
            <person name="Wang X.X."/>
        </authorList>
    </citation>
    <scope>NUCLEOTIDE SEQUENCE [LARGE SCALE GENOMIC DNA]</scope>
    <source>
        <strain evidence="1 2">NBRC 12816</strain>
    </source>
</reference>
<organism evidence="1 2">
    <name type="scientific">Streptomyces roseolus</name>
    <dbReference type="NCBI Taxonomy" id="67358"/>
    <lineage>
        <taxon>Bacteria</taxon>
        <taxon>Bacillati</taxon>
        <taxon>Actinomycetota</taxon>
        <taxon>Actinomycetes</taxon>
        <taxon>Kitasatosporales</taxon>
        <taxon>Streptomycetaceae</taxon>
        <taxon>Streptomyces</taxon>
    </lineage>
</organism>
<keyword evidence="2" id="KW-1185">Reference proteome</keyword>
<evidence type="ECO:0008006" key="3">
    <source>
        <dbReference type="Google" id="ProtNLM"/>
    </source>
</evidence>
<sequence length="788" mass="85199">MLTFDGVYRAPLARMKDAADRWSEMKRKLDELAEDARRTMVDQTRAEDWRGLNAEVTKPFIDKTAKEFADAAKAADGIHRVLEDGYQTFKKAKDELTRLVETDAPGQGLLVRTDGTVVAREPVGEDVAARRDPDFALVYRKEQAQIKALKARIDAVLERCDDADVACANALRANITGDTHQFSAPKYASLDAEEVDRAVGLAEKGRKLTHAELEQLNELLADNRKVGWFSRTFYDRLGGEGALRFFGELAADTGGQGSEERDKERLADVQALQKNLGLNLANATRGDEGWAKEWSAEMRRLGTERVPLPSRPDGTGPYGYQLLGGLLRYGDYHPKFLVPVAEHVTQLHAREPDLFRPDRMMTGPGAQGTYNPSGTNGYGFDPVIPVLEALGHSPEAAKEFFSAKPTSYERDGSVGGTLDLGTDKDGNAVDTYLDFFANEKYASFSDHAIGDDPSKAKDYMPDALGHALEAATLGHAWDDPHPALNRDATTAQVMKDVVEKYGDDAELVKKHHSALADSLGNMGAGYIDDLSWAMSDNYPDSLYAPDVEGKSLKDAADISECHPEFGRQAAVKFLSVLGQHPDAFASMSTADRLYTASMLEAQVGSEGQIDKGHAREAVRMGATVQAVLDEACAAQIKAEGEKVQEDFEKAQEERGAWVQFGATAAVAAGVAFLPATAAAAGAAAILVPLAVDTGAGAMETLAGVVVGDWSEKAVEEHKKATEDKADEASGAIFVEGRHSAESPMKHFIDLHRDHIDSNFMEDLVGAVTGGYETGSSYTEDFGNGPETG</sequence>
<gene>
    <name evidence="1" type="ORF">R2363_12080</name>
</gene>
<name>A0ABU4K575_9ACTN</name>
<evidence type="ECO:0000313" key="1">
    <source>
        <dbReference type="EMBL" id="MDX2292912.1"/>
    </source>
</evidence>
<accession>A0ABU4K575</accession>
<dbReference type="RefSeq" id="WP_319009371.1">
    <property type="nucleotide sequence ID" value="NZ_JAWJZF010000348.1"/>
</dbReference>
<protein>
    <recommendedName>
        <fullName evidence="3">AG2 protein</fullName>
    </recommendedName>
</protein>
<dbReference type="EMBL" id="JAWJZF010000348">
    <property type="protein sequence ID" value="MDX2292912.1"/>
    <property type="molecule type" value="Genomic_DNA"/>
</dbReference>
<dbReference type="Proteomes" id="UP001278571">
    <property type="component" value="Unassembled WGS sequence"/>
</dbReference>
<comment type="caution">
    <text evidence="1">The sequence shown here is derived from an EMBL/GenBank/DDBJ whole genome shotgun (WGS) entry which is preliminary data.</text>
</comment>